<feature type="coiled-coil region" evidence="6">
    <location>
        <begin position="344"/>
        <end position="382"/>
    </location>
</feature>
<evidence type="ECO:0000256" key="2">
    <source>
        <dbReference type="ARBA" id="ARBA00006824"/>
    </source>
</evidence>
<organism evidence="9 10">
    <name type="scientific">Plakobranchus ocellatus</name>
    <dbReference type="NCBI Taxonomy" id="259542"/>
    <lineage>
        <taxon>Eukaryota</taxon>
        <taxon>Metazoa</taxon>
        <taxon>Spiralia</taxon>
        <taxon>Lophotrochozoa</taxon>
        <taxon>Mollusca</taxon>
        <taxon>Gastropoda</taxon>
        <taxon>Heterobranchia</taxon>
        <taxon>Euthyneura</taxon>
        <taxon>Panpulmonata</taxon>
        <taxon>Sacoglossa</taxon>
        <taxon>Placobranchoidea</taxon>
        <taxon>Plakobranchidae</taxon>
        <taxon>Plakobranchus</taxon>
    </lineage>
</organism>
<proteinExistence type="inferred from homology"/>
<comment type="similarity">
    <text evidence="2">Belongs to the peroxisomal membrane protein PXMP2/4 family.</text>
</comment>
<evidence type="ECO:0000313" key="9">
    <source>
        <dbReference type="EMBL" id="GFO10864.1"/>
    </source>
</evidence>
<evidence type="ECO:0000256" key="4">
    <source>
        <dbReference type="ARBA" id="ARBA00022989"/>
    </source>
</evidence>
<keyword evidence="6" id="KW-0175">Coiled coil</keyword>
<dbReference type="GO" id="GO:0016020">
    <property type="term" value="C:membrane"/>
    <property type="evidence" value="ECO:0007669"/>
    <property type="project" value="UniProtKB-SubCell"/>
</dbReference>
<dbReference type="PANTHER" id="PTHR11266:SF8">
    <property type="entry name" value="MPV17-LIKE PROTEIN 2"/>
    <property type="match status" value="1"/>
</dbReference>
<comment type="caution">
    <text evidence="9">The sequence shown here is derived from an EMBL/GenBank/DDBJ whole genome shotgun (WGS) entry which is preliminary data.</text>
</comment>
<feature type="region of interest" description="Disordered" evidence="7">
    <location>
        <begin position="265"/>
        <end position="292"/>
    </location>
</feature>
<feature type="region of interest" description="Disordered" evidence="7">
    <location>
        <begin position="86"/>
        <end position="117"/>
    </location>
</feature>
<evidence type="ECO:0000256" key="6">
    <source>
        <dbReference type="SAM" id="Coils"/>
    </source>
</evidence>
<evidence type="ECO:0000256" key="1">
    <source>
        <dbReference type="ARBA" id="ARBA00004141"/>
    </source>
</evidence>
<dbReference type="GO" id="GO:0061668">
    <property type="term" value="P:mitochondrial ribosome assembly"/>
    <property type="evidence" value="ECO:0007669"/>
    <property type="project" value="TreeGrafter"/>
</dbReference>
<evidence type="ECO:0000256" key="3">
    <source>
        <dbReference type="ARBA" id="ARBA00022692"/>
    </source>
</evidence>
<evidence type="ECO:0000313" key="10">
    <source>
        <dbReference type="Proteomes" id="UP000735302"/>
    </source>
</evidence>
<dbReference type="AlphaFoldDB" id="A0AAV4ASS2"/>
<gene>
    <name evidence="9" type="ORF">PoB_003736900</name>
</gene>
<protein>
    <submittedName>
        <fullName evidence="9">Mpv17-like protein 2</fullName>
    </submittedName>
</protein>
<dbReference type="PANTHER" id="PTHR11266">
    <property type="entry name" value="PEROXISOMAL MEMBRANE PROTEIN 2, PXMP2 MPV17"/>
    <property type="match status" value="1"/>
</dbReference>
<dbReference type="Pfam" id="PF04117">
    <property type="entry name" value="Mpv17_PMP22"/>
    <property type="match status" value="1"/>
</dbReference>
<name>A0AAV4ASS2_9GAST</name>
<evidence type="ECO:0000256" key="7">
    <source>
        <dbReference type="SAM" id="MobiDB-lite"/>
    </source>
</evidence>
<dbReference type="Proteomes" id="UP000735302">
    <property type="component" value="Unassembled WGS sequence"/>
</dbReference>
<evidence type="ECO:0000256" key="5">
    <source>
        <dbReference type="ARBA" id="ARBA00023136"/>
    </source>
</evidence>
<reference evidence="9 10" key="1">
    <citation type="journal article" date="2021" name="Elife">
        <title>Chloroplast acquisition without the gene transfer in kleptoplastic sea slugs, Plakobranchus ocellatus.</title>
        <authorList>
            <person name="Maeda T."/>
            <person name="Takahashi S."/>
            <person name="Yoshida T."/>
            <person name="Shimamura S."/>
            <person name="Takaki Y."/>
            <person name="Nagai Y."/>
            <person name="Toyoda A."/>
            <person name="Suzuki Y."/>
            <person name="Arimoto A."/>
            <person name="Ishii H."/>
            <person name="Satoh N."/>
            <person name="Nishiyama T."/>
            <person name="Hasebe M."/>
            <person name="Maruyama T."/>
            <person name="Minagawa J."/>
            <person name="Obokata J."/>
            <person name="Shigenobu S."/>
        </authorList>
    </citation>
    <scope>NUCLEOTIDE SEQUENCE [LARGE SCALE GENOMIC DNA]</scope>
</reference>
<dbReference type="EMBL" id="BLXT01004211">
    <property type="protein sequence ID" value="GFO10864.1"/>
    <property type="molecule type" value="Genomic_DNA"/>
</dbReference>
<feature type="transmembrane region" description="Helical" evidence="8">
    <location>
        <begin position="20"/>
        <end position="41"/>
    </location>
</feature>
<feature type="transmembrane region" description="Helical" evidence="8">
    <location>
        <begin position="48"/>
        <end position="67"/>
    </location>
</feature>
<dbReference type="InterPro" id="IPR007248">
    <property type="entry name" value="Mpv17_PMP22"/>
</dbReference>
<dbReference type="GO" id="GO:0005739">
    <property type="term" value="C:mitochondrion"/>
    <property type="evidence" value="ECO:0007669"/>
    <property type="project" value="TreeGrafter"/>
</dbReference>
<accession>A0AAV4ASS2</accession>
<feature type="compositionally biased region" description="Basic residues" evidence="7">
    <location>
        <begin position="88"/>
        <end position="117"/>
    </location>
</feature>
<keyword evidence="4 8" id="KW-1133">Transmembrane helix</keyword>
<keyword evidence="3 8" id="KW-0812">Transmembrane</keyword>
<keyword evidence="10" id="KW-1185">Reference proteome</keyword>
<comment type="subcellular location">
    <subcellularLocation>
        <location evidence="1">Membrane</location>
        <topology evidence="1">Multi-pass membrane protein</topology>
    </subcellularLocation>
</comment>
<keyword evidence="5 8" id="KW-0472">Membrane</keyword>
<sequence length="432" mass="49007">MGLLDGNSVAAVYEEWSQKFIHIYMVDWMFWPLAQFINFYLIPYRYRVFYVNFATFLWNTFLCYAKHHSDEVIKSLHSSSHVYTSIHNGKKNNAKSKSKRRRKSPAKSKSSVRKASRARCMYFRSSSPGSARSKLRYRLNASPRILKKFGQKLQSSAYGRRSIQSLRKRLPTPQTKFNYNESKTNVLLSRQASWESEDWTNCSASLASCRGSRKSDLSNQSSSTCTTISTSVRNTRIMSADNFPLLQVKVPAIKKLGLFAEAADVRKPPHSRVQTNPPRQKKPPTGAPQTMVKPARRGTLEKLDTGSVPSAGVAKKAWPCKPAGIVGPFPALSMRPLRINEQTLEDVKDAVRELKGTVVREQRQVRNALAEIQRQVSRLQELCTVTYSSVNDGAKDLALKANQLAHWVQEERKLEVQQIQAVLEQVLQTKLK</sequence>
<evidence type="ECO:0000256" key="8">
    <source>
        <dbReference type="SAM" id="Phobius"/>
    </source>
</evidence>